<dbReference type="Proteomes" id="UP000319516">
    <property type="component" value="Unassembled WGS sequence"/>
</dbReference>
<evidence type="ECO:0000313" key="2">
    <source>
        <dbReference type="Proteomes" id="UP000319516"/>
    </source>
</evidence>
<name>A0A542YT50_9MICO</name>
<dbReference type="EMBL" id="VFOP01000001">
    <property type="protein sequence ID" value="TQL51124.1"/>
    <property type="molecule type" value="Genomic_DNA"/>
</dbReference>
<evidence type="ECO:0008006" key="3">
    <source>
        <dbReference type="Google" id="ProtNLM"/>
    </source>
</evidence>
<gene>
    <name evidence="1" type="ORF">FB467_2259</name>
</gene>
<organism evidence="1 2">
    <name type="scientific">Ornithinicoccus hortensis</name>
    <dbReference type="NCBI Taxonomy" id="82346"/>
    <lineage>
        <taxon>Bacteria</taxon>
        <taxon>Bacillati</taxon>
        <taxon>Actinomycetota</taxon>
        <taxon>Actinomycetes</taxon>
        <taxon>Micrococcales</taxon>
        <taxon>Intrasporangiaceae</taxon>
        <taxon>Ornithinicoccus</taxon>
    </lineage>
</organism>
<proteinExistence type="predicted"/>
<reference evidence="1 2" key="1">
    <citation type="submission" date="2019-06" db="EMBL/GenBank/DDBJ databases">
        <title>Sequencing the genomes of 1000 actinobacteria strains.</title>
        <authorList>
            <person name="Klenk H.-P."/>
        </authorList>
    </citation>
    <scope>NUCLEOTIDE SEQUENCE [LARGE SCALE GENOMIC DNA]</scope>
    <source>
        <strain evidence="1 2">DSM 12335</strain>
    </source>
</reference>
<dbReference type="OrthoDB" id="5193525at2"/>
<evidence type="ECO:0000313" key="1">
    <source>
        <dbReference type="EMBL" id="TQL51124.1"/>
    </source>
</evidence>
<protein>
    <recommendedName>
        <fullName evidence="3">Acetone carboxylase</fullName>
    </recommendedName>
</protein>
<sequence length="76" mass="8244">MTAANTPGPELVCSARGCRDRAAYGVVWNNPSVHAPDRRKVWLACPEHRESLSGFLSLRGFLLEVLPVAELGPEDG</sequence>
<keyword evidence="2" id="KW-1185">Reference proteome</keyword>
<dbReference type="RefSeq" id="WP_141785166.1">
    <property type="nucleotide sequence ID" value="NZ_BAAAIK010000007.1"/>
</dbReference>
<dbReference type="AlphaFoldDB" id="A0A542YT50"/>
<comment type="caution">
    <text evidence="1">The sequence shown here is derived from an EMBL/GenBank/DDBJ whole genome shotgun (WGS) entry which is preliminary data.</text>
</comment>
<accession>A0A542YT50</accession>